<evidence type="ECO:0000256" key="6">
    <source>
        <dbReference type="ARBA" id="ARBA00022989"/>
    </source>
</evidence>
<dbReference type="PANTHER" id="PTHR46494">
    <property type="entry name" value="CORA FAMILY METAL ION TRANSPORTER (EUROFUNG)"/>
    <property type="match status" value="1"/>
</dbReference>
<evidence type="ECO:0000256" key="7">
    <source>
        <dbReference type="ARBA" id="ARBA00023136"/>
    </source>
</evidence>
<dbReference type="Proteomes" id="UP001521150">
    <property type="component" value="Unassembled WGS sequence"/>
</dbReference>
<gene>
    <name evidence="9" type="ORF">LWC34_05920</name>
</gene>
<dbReference type="SUPFAM" id="SSF143865">
    <property type="entry name" value="CorA soluble domain-like"/>
    <property type="match status" value="1"/>
</dbReference>
<evidence type="ECO:0000256" key="4">
    <source>
        <dbReference type="ARBA" id="ARBA00022475"/>
    </source>
</evidence>
<dbReference type="Gene3D" id="1.20.58.340">
    <property type="entry name" value="Magnesium transport protein CorA, transmembrane region"/>
    <property type="match status" value="2"/>
</dbReference>
<keyword evidence="4" id="KW-1003">Cell membrane</keyword>
<keyword evidence="7 8" id="KW-0472">Membrane</keyword>
<reference evidence="9 10" key="1">
    <citation type="submission" date="2021-12" db="EMBL/GenBank/DDBJ databases">
        <title>Genome sequence of Kibdelosporangium philippinense ATCC 49844.</title>
        <authorList>
            <person name="Fedorov E.A."/>
            <person name="Omeragic M."/>
            <person name="Shalygina K.F."/>
            <person name="Maclea K.S."/>
        </authorList>
    </citation>
    <scope>NUCLEOTIDE SEQUENCE [LARGE SCALE GENOMIC DNA]</scope>
    <source>
        <strain evidence="9 10">ATCC 49844</strain>
    </source>
</reference>
<keyword evidence="6 8" id="KW-1133">Transmembrane helix</keyword>
<evidence type="ECO:0000313" key="10">
    <source>
        <dbReference type="Proteomes" id="UP001521150"/>
    </source>
</evidence>
<feature type="transmembrane region" description="Helical" evidence="8">
    <location>
        <begin position="314"/>
        <end position="334"/>
    </location>
</feature>
<comment type="similarity">
    <text evidence="2">Belongs to the CorA metal ion transporter (MIT) (TC 1.A.35) family.</text>
</comment>
<accession>A0ABS8Z3J0</accession>
<keyword evidence="5 8" id="KW-0812">Transmembrane</keyword>
<evidence type="ECO:0000256" key="5">
    <source>
        <dbReference type="ARBA" id="ARBA00022692"/>
    </source>
</evidence>
<evidence type="ECO:0000256" key="3">
    <source>
        <dbReference type="ARBA" id="ARBA00022448"/>
    </source>
</evidence>
<evidence type="ECO:0000256" key="2">
    <source>
        <dbReference type="ARBA" id="ARBA00009765"/>
    </source>
</evidence>
<feature type="transmembrane region" description="Helical" evidence="8">
    <location>
        <begin position="346"/>
        <end position="366"/>
    </location>
</feature>
<comment type="subcellular location">
    <subcellularLocation>
        <location evidence="1">Cell membrane</location>
        <topology evidence="1">Multi-pass membrane protein</topology>
    </subcellularLocation>
</comment>
<feature type="transmembrane region" description="Helical" evidence="8">
    <location>
        <begin position="283"/>
        <end position="302"/>
    </location>
</feature>
<dbReference type="Pfam" id="PF01544">
    <property type="entry name" value="CorA"/>
    <property type="match status" value="1"/>
</dbReference>
<keyword evidence="10" id="KW-1185">Reference proteome</keyword>
<dbReference type="Gene3D" id="3.30.460.20">
    <property type="entry name" value="CorA soluble domain-like"/>
    <property type="match status" value="1"/>
</dbReference>
<dbReference type="InterPro" id="IPR002523">
    <property type="entry name" value="MgTranspt_CorA/ZnTranspt_ZntB"/>
</dbReference>
<dbReference type="SUPFAM" id="SSF144083">
    <property type="entry name" value="Magnesium transport protein CorA, transmembrane region"/>
    <property type="match status" value="1"/>
</dbReference>
<organism evidence="9 10">
    <name type="scientific">Kibdelosporangium philippinense</name>
    <dbReference type="NCBI Taxonomy" id="211113"/>
    <lineage>
        <taxon>Bacteria</taxon>
        <taxon>Bacillati</taxon>
        <taxon>Actinomycetota</taxon>
        <taxon>Actinomycetes</taxon>
        <taxon>Pseudonocardiales</taxon>
        <taxon>Pseudonocardiaceae</taxon>
        <taxon>Kibdelosporangium</taxon>
    </lineage>
</organism>
<evidence type="ECO:0000256" key="8">
    <source>
        <dbReference type="SAM" id="Phobius"/>
    </source>
</evidence>
<protein>
    <submittedName>
        <fullName evidence="9">Magnesium and cobalt transport protein CorA</fullName>
    </submittedName>
</protein>
<comment type="caution">
    <text evidence="9">The sequence shown here is derived from an EMBL/GenBank/DDBJ whole genome shotgun (WGS) entry which is preliminary data.</text>
</comment>
<evidence type="ECO:0000256" key="1">
    <source>
        <dbReference type="ARBA" id="ARBA00004651"/>
    </source>
</evidence>
<dbReference type="PANTHER" id="PTHR46494:SF1">
    <property type="entry name" value="CORA FAMILY METAL ION TRANSPORTER (EUROFUNG)"/>
    <property type="match status" value="1"/>
</dbReference>
<dbReference type="CDD" id="cd12830">
    <property type="entry name" value="MtCorA-like"/>
    <property type="match status" value="1"/>
</dbReference>
<proteinExistence type="inferred from homology"/>
<evidence type="ECO:0000313" key="9">
    <source>
        <dbReference type="EMBL" id="MCE7002370.1"/>
    </source>
</evidence>
<dbReference type="RefSeq" id="WP_233723431.1">
    <property type="nucleotide sequence ID" value="NZ_JAJVCN010000001.1"/>
</dbReference>
<sequence>MPNQQPPVSSYVVDCAVYVDGQRLPGKWSHDAAIAEVRTRGEGFVWIGLYEPGTEQIQGIAETYGLHELAVEDAVCAHQRPKLERYDNLLFMVLKTVHYVSHESPTRANEIVETGEIMAFLGEDFIVTVRHGDHSGLRGLRRELEAMPERLRLGPAAVLHAISDRVVDDYLEVSDLFERDIEEAESVIFAPRSLVGAEQIYLMKREVLELRRSIAPLALPLRRLADGDLSLVPAEVRSYFRDVDDHLTVVADRVTRADELLNSLVDATLAKITLQQNTDIRKITAWAAIISIPTMAAGVYGMNFDVMPETHWTYGYPIVLAVIVLACLVVYRILKRNKWLGSGRTVIWVVLMIVAWLALVVVQISLGMGH</sequence>
<dbReference type="EMBL" id="JAJVCN010000001">
    <property type="protein sequence ID" value="MCE7002370.1"/>
    <property type="molecule type" value="Genomic_DNA"/>
</dbReference>
<name>A0ABS8Z3J0_9PSEU</name>
<dbReference type="InterPro" id="IPR045861">
    <property type="entry name" value="CorA_cytoplasmic_dom"/>
</dbReference>
<dbReference type="InterPro" id="IPR045863">
    <property type="entry name" value="CorA_TM1_TM2"/>
</dbReference>
<keyword evidence="3" id="KW-0813">Transport</keyword>